<dbReference type="InterPro" id="IPR032710">
    <property type="entry name" value="NTF2-like_dom_sf"/>
</dbReference>
<dbReference type="OrthoDB" id="9788272at2"/>
<dbReference type="SUPFAM" id="SSF54427">
    <property type="entry name" value="NTF2-like"/>
    <property type="match status" value="1"/>
</dbReference>
<dbReference type="KEGG" id="elux:BTN50_0586"/>
<dbReference type="Proteomes" id="UP000218160">
    <property type="component" value="Chromosome 1"/>
</dbReference>
<feature type="domain" description="SnoaL-like" evidence="1">
    <location>
        <begin position="257"/>
        <end position="324"/>
    </location>
</feature>
<sequence length="364" mass="40928">MLNILIPLAGKGTFETDKSTPFPKILTDVSGKLLLERAAEPFVNLTIDKKIVVTLPKEESEKYRLNKVLRLLSSDLEICNINGSTQGAACSSLLAIENLDLDAPLIISSFEQVLNIDLQSIIAHFIAEDVDAGVLTFDAIHPKWSYVKFDKSFRVHEAAEKSPISRHAIAGFYFFKSARGFIEAAKDMIRKDEKTNGLFYIAPTLNEIVLKKGVVRAIPINNWDYFHITDAHGLEHYEAVIDDELKNKTKRLHQLTEQYVTAFNTKDIEQISIFFAENFALTDPSKSVKGKQNVLAYIQSIFNSVRSISFKAKNIIVSNNAFSVIEFELIIDGLKLIGTDVIVWNSDGLMIKMNAYLHEKNDNL</sequence>
<dbReference type="InterPro" id="IPR029044">
    <property type="entry name" value="Nucleotide-diphossugar_trans"/>
</dbReference>
<dbReference type="InterPro" id="IPR037401">
    <property type="entry name" value="SnoaL-like"/>
</dbReference>
<accession>A0A291B7W0</accession>
<evidence type="ECO:0000313" key="2">
    <source>
        <dbReference type="EMBL" id="ATF09109.1"/>
    </source>
</evidence>
<evidence type="ECO:0000259" key="1">
    <source>
        <dbReference type="Pfam" id="PF12680"/>
    </source>
</evidence>
<evidence type="ECO:0000313" key="3">
    <source>
        <dbReference type="Proteomes" id="UP000218160"/>
    </source>
</evidence>
<dbReference type="EMBL" id="CP020660">
    <property type="protein sequence ID" value="ATF09109.1"/>
    <property type="molecule type" value="Genomic_DNA"/>
</dbReference>
<keyword evidence="3" id="KW-1185">Reference proteome</keyword>
<protein>
    <submittedName>
        <fullName evidence="2">Nucleoside-diphosphate-sugar pyrophosphorylase</fullName>
    </submittedName>
</protein>
<dbReference type="Pfam" id="PF12680">
    <property type="entry name" value="SnoaL_2"/>
    <property type="match status" value="1"/>
</dbReference>
<dbReference type="SUPFAM" id="SSF53448">
    <property type="entry name" value="Nucleotide-diphospho-sugar transferases"/>
    <property type="match status" value="1"/>
</dbReference>
<name>A0A291B7W0_9GAMM</name>
<dbReference type="AlphaFoldDB" id="A0A291B7W0"/>
<gene>
    <name evidence="2" type="ORF">BTN50_0586</name>
</gene>
<dbReference type="Gene3D" id="3.90.550.10">
    <property type="entry name" value="Spore Coat Polysaccharide Biosynthesis Protein SpsA, Chain A"/>
    <property type="match status" value="1"/>
</dbReference>
<proteinExistence type="predicted"/>
<reference evidence="3" key="1">
    <citation type="submission" date="2017-04" db="EMBL/GenBank/DDBJ databases">
        <title>Genome evolution of the luminous symbionts of deep sea anglerfish.</title>
        <authorList>
            <person name="Hendry T.A."/>
        </authorList>
    </citation>
    <scope>NUCLEOTIDE SEQUENCE [LARGE SCALE GENOMIC DNA]</scope>
</reference>
<dbReference type="Gene3D" id="3.10.450.50">
    <property type="match status" value="1"/>
</dbReference>
<dbReference type="RefSeq" id="WP_096618903.1">
    <property type="nucleotide sequence ID" value="NZ_CP020660.1"/>
</dbReference>
<organism evidence="2 3">
    <name type="scientific">Candidatus Enterovibrio altilux</name>
    <dbReference type="NCBI Taxonomy" id="1927128"/>
    <lineage>
        <taxon>Bacteria</taxon>
        <taxon>Pseudomonadati</taxon>
        <taxon>Pseudomonadota</taxon>
        <taxon>Gammaproteobacteria</taxon>
        <taxon>Vibrionales</taxon>
        <taxon>Vibrionaceae</taxon>
        <taxon>Enterovibrio</taxon>
    </lineage>
</organism>